<keyword evidence="3" id="KW-1185">Reference proteome</keyword>
<keyword evidence="1" id="KW-0472">Membrane</keyword>
<evidence type="ECO:0000313" key="2">
    <source>
        <dbReference type="EMBL" id="ACK42729.1"/>
    </source>
</evidence>
<feature type="transmembrane region" description="Helical" evidence="1">
    <location>
        <begin position="30"/>
        <end position="50"/>
    </location>
</feature>
<dbReference type="OrthoDB" id="2059303at2"/>
<feature type="transmembrane region" description="Helical" evidence="1">
    <location>
        <begin position="6"/>
        <end position="23"/>
    </location>
</feature>
<dbReference type="InParanoid" id="B8E0Z2"/>
<accession>B8E0Z2</accession>
<keyword evidence="1" id="KW-0812">Transmembrane</keyword>
<proteinExistence type="predicted"/>
<dbReference type="STRING" id="515635.Dtur_1455"/>
<keyword evidence="1" id="KW-1133">Transmembrane helix</keyword>
<dbReference type="KEGG" id="dtu:Dtur_1455"/>
<dbReference type="EnsemblBacteria" id="ACK42729">
    <property type="protein sequence ID" value="ACK42729"/>
    <property type="gene ID" value="Dtur_1455"/>
</dbReference>
<organism evidence="2 3">
    <name type="scientific">Dictyoglomus turgidum (strain DSM 6724 / Z-1310)</name>
    <dbReference type="NCBI Taxonomy" id="515635"/>
    <lineage>
        <taxon>Bacteria</taxon>
        <taxon>Pseudomonadati</taxon>
        <taxon>Dictyoglomota</taxon>
        <taxon>Dictyoglomia</taxon>
        <taxon>Dictyoglomales</taxon>
        <taxon>Dictyoglomaceae</taxon>
        <taxon>Dictyoglomus</taxon>
    </lineage>
</organism>
<evidence type="ECO:0000313" key="3">
    <source>
        <dbReference type="Proteomes" id="UP000007719"/>
    </source>
</evidence>
<gene>
    <name evidence="2" type="ordered locus">Dtur_1455</name>
</gene>
<reference evidence="3" key="1">
    <citation type="journal article" date="2016" name="Front. Microbiol.">
        <title>The complete genome sequence of hyperthermophile Dictyoglomus turgidum DSM 6724 reveals a specialized carbohydrate fermentor.</title>
        <authorList>
            <person name="Brumm P.J."/>
            <person name="Gowda K."/>
            <person name="Robb F.T."/>
            <person name="Mead D.A."/>
        </authorList>
    </citation>
    <scope>NUCLEOTIDE SEQUENCE [LARGE SCALE GENOMIC DNA]</scope>
    <source>
        <strain evidence="3">DSM 6724 / Z-1310</strain>
    </source>
</reference>
<evidence type="ECO:0000256" key="1">
    <source>
        <dbReference type="SAM" id="Phobius"/>
    </source>
</evidence>
<dbReference type="Proteomes" id="UP000007719">
    <property type="component" value="Chromosome"/>
</dbReference>
<dbReference type="eggNOG" id="ENOG503305D">
    <property type="taxonomic scope" value="Bacteria"/>
</dbReference>
<sequence>MNTQIGVWIFIPIIMGIALIPIPSSFLTKFLIVFLTLSYSIIFGSVRYAFFMHTLLNFSYIFSAPLYFIFGLFIDFSYVVGTYSFYVGIIAKKLQKTEEAWKWIY</sequence>
<dbReference type="AlphaFoldDB" id="B8E0Z2"/>
<dbReference type="HOGENOM" id="CLU_2232286_0_0_0"/>
<name>B8E0Z2_DICTD</name>
<protein>
    <submittedName>
        <fullName evidence="2">Uncharacterized protein</fullName>
    </submittedName>
</protein>
<feature type="transmembrane region" description="Helical" evidence="1">
    <location>
        <begin position="62"/>
        <end position="86"/>
    </location>
</feature>
<dbReference type="EMBL" id="CP001251">
    <property type="protein sequence ID" value="ACK42729.1"/>
    <property type="molecule type" value="Genomic_DNA"/>
</dbReference>